<evidence type="ECO:0000259" key="6">
    <source>
        <dbReference type="PROSITE" id="PS50888"/>
    </source>
</evidence>
<feature type="region of interest" description="Disordered" evidence="5">
    <location>
        <begin position="1"/>
        <end position="20"/>
    </location>
</feature>
<reference evidence="7" key="1">
    <citation type="submission" date="2015-07" db="EMBL/GenBank/DDBJ databases">
        <title>Transcriptome Assembly of Anthurium amnicola.</title>
        <authorList>
            <person name="Suzuki J."/>
        </authorList>
    </citation>
    <scope>NUCLEOTIDE SEQUENCE</scope>
</reference>
<name>A0A1D1YZP5_9ARAE</name>
<keyword evidence="2" id="KW-0805">Transcription regulation</keyword>
<comment type="similarity">
    <text evidence="1">Belongs to the bHLH protein family.</text>
</comment>
<dbReference type="AlphaFoldDB" id="A0A1D1YZP5"/>
<dbReference type="InterPro" id="IPR011598">
    <property type="entry name" value="bHLH_dom"/>
</dbReference>
<dbReference type="InterPro" id="IPR036638">
    <property type="entry name" value="HLH_DNA-bd_sf"/>
</dbReference>
<evidence type="ECO:0000256" key="4">
    <source>
        <dbReference type="ARBA" id="ARBA00023163"/>
    </source>
</evidence>
<dbReference type="PANTHER" id="PTHR45844">
    <property type="entry name" value="TRANSCRIPTION FACTOR BHLH30"/>
    <property type="match status" value="1"/>
</dbReference>
<evidence type="ECO:0000256" key="3">
    <source>
        <dbReference type="ARBA" id="ARBA00023125"/>
    </source>
</evidence>
<dbReference type="SUPFAM" id="SSF47459">
    <property type="entry name" value="HLH, helix-loop-helix DNA-binding domain"/>
    <property type="match status" value="1"/>
</dbReference>
<feature type="compositionally biased region" description="Gly residues" evidence="5">
    <location>
        <begin position="1"/>
        <end position="10"/>
    </location>
</feature>
<dbReference type="GO" id="GO:0003677">
    <property type="term" value="F:DNA binding"/>
    <property type="evidence" value="ECO:0007669"/>
    <property type="project" value="UniProtKB-KW"/>
</dbReference>
<organism evidence="7">
    <name type="scientific">Anthurium amnicola</name>
    <dbReference type="NCBI Taxonomy" id="1678845"/>
    <lineage>
        <taxon>Eukaryota</taxon>
        <taxon>Viridiplantae</taxon>
        <taxon>Streptophyta</taxon>
        <taxon>Embryophyta</taxon>
        <taxon>Tracheophyta</taxon>
        <taxon>Spermatophyta</taxon>
        <taxon>Magnoliopsida</taxon>
        <taxon>Liliopsida</taxon>
        <taxon>Araceae</taxon>
        <taxon>Pothoideae</taxon>
        <taxon>Potheae</taxon>
        <taxon>Anthurium</taxon>
    </lineage>
</organism>
<accession>A0A1D1YZP5</accession>
<sequence length="263" mass="28269">MMGSYGWQGDGDGEGAASLPLPPQRYGGRFILPCPPGSVVGSPAFQVYGPSPSSSSSSSAVVVGGTAVAKAAAASRIHSLAERGRRERINGHLSTLRRMIPNADKMDKATLLRSVIHEVRVLKRKAVDVSKHLTVPAEVNQVSVECDEGNDELPADKCCPLIKASICCDDRPDLYADIVEAFHRLRLRAVRADIASLGGRVRHAFVLRRAGSGGEDACLSSLMESTRQLLGKVASVEDAASSSLLTKRRRRLFHSHHHPYVPC</sequence>
<dbReference type="EMBL" id="GDJX01007860">
    <property type="protein sequence ID" value="JAT60076.1"/>
    <property type="molecule type" value="Transcribed_RNA"/>
</dbReference>
<evidence type="ECO:0000256" key="5">
    <source>
        <dbReference type="SAM" id="MobiDB-lite"/>
    </source>
</evidence>
<dbReference type="GO" id="GO:0003700">
    <property type="term" value="F:DNA-binding transcription factor activity"/>
    <property type="evidence" value="ECO:0007669"/>
    <property type="project" value="InterPro"/>
</dbReference>
<dbReference type="Pfam" id="PF00010">
    <property type="entry name" value="HLH"/>
    <property type="match status" value="1"/>
</dbReference>
<keyword evidence="4" id="KW-0804">Transcription</keyword>
<dbReference type="SMART" id="SM00353">
    <property type="entry name" value="HLH"/>
    <property type="match status" value="1"/>
</dbReference>
<proteinExistence type="inferred from homology"/>
<keyword evidence="3" id="KW-0238">DNA-binding</keyword>
<dbReference type="GO" id="GO:0046983">
    <property type="term" value="F:protein dimerization activity"/>
    <property type="evidence" value="ECO:0007669"/>
    <property type="project" value="InterPro"/>
</dbReference>
<dbReference type="CDD" id="cd04873">
    <property type="entry name" value="ACT_UUR-ACR-like"/>
    <property type="match status" value="1"/>
</dbReference>
<gene>
    <name evidence="7" type="primary">BHLH51_1</name>
    <name evidence="7" type="ORF">g.26629</name>
</gene>
<dbReference type="Gene3D" id="4.10.280.10">
    <property type="entry name" value="Helix-loop-helix DNA-binding domain"/>
    <property type="match status" value="1"/>
</dbReference>
<evidence type="ECO:0000256" key="1">
    <source>
        <dbReference type="ARBA" id="ARBA00005510"/>
    </source>
</evidence>
<evidence type="ECO:0000313" key="7">
    <source>
        <dbReference type="EMBL" id="JAT60076.1"/>
    </source>
</evidence>
<dbReference type="PROSITE" id="PS50888">
    <property type="entry name" value="BHLH"/>
    <property type="match status" value="1"/>
</dbReference>
<dbReference type="PANTHER" id="PTHR45844:SF18">
    <property type="entry name" value="TRANSCRIPTION FACTOR BHLH51"/>
    <property type="match status" value="1"/>
</dbReference>
<feature type="domain" description="BHLH" evidence="6">
    <location>
        <begin position="73"/>
        <end position="122"/>
    </location>
</feature>
<evidence type="ECO:0000256" key="2">
    <source>
        <dbReference type="ARBA" id="ARBA00023015"/>
    </source>
</evidence>
<protein>
    <submittedName>
        <fullName evidence="7">Transcription factor bHLH51</fullName>
    </submittedName>
</protein>
<dbReference type="InterPro" id="IPR045847">
    <property type="entry name" value="AIG1-like"/>
</dbReference>